<evidence type="ECO:0000256" key="1">
    <source>
        <dbReference type="SAM" id="MobiDB-lite"/>
    </source>
</evidence>
<feature type="domain" description="DUF7511" evidence="2">
    <location>
        <begin position="26"/>
        <end position="71"/>
    </location>
</feature>
<accession>A0A482T0B4</accession>
<dbReference type="GeneID" id="9989539"/>
<feature type="region of interest" description="Disordered" evidence="1">
    <location>
        <begin position="1"/>
        <end position="25"/>
    </location>
</feature>
<dbReference type="AlphaFoldDB" id="A0A482T0B4"/>
<name>A0A482T0B4_9EURY</name>
<organism evidence="3 4">
    <name type="scientific">Halogeometricum borinquense</name>
    <dbReference type="NCBI Taxonomy" id="60847"/>
    <lineage>
        <taxon>Archaea</taxon>
        <taxon>Methanobacteriati</taxon>
        <taxon>Methanobacteriota</taxon>
        <taxon>Stenosarchaea group</taxon>
        <taxon>Halobacteria</taxon>
        <taxon>Halobacteriales</taxon>
        <taxon>Haloferacaceae</taxon>
        <taxon>Halogeometricum</taxon>
    </lineage>
</organism>
<dbReference type="RefSeq" id="WP_006053476.1">
    <property type="nucleotide sequence ID" value="NZ_RZHH01000003.1"/>
</dbReference>
<reference evidence="3 4" key="1">
    <citation type="submission" date="2018-12" db="EMBL/GenBank/DDBJ databases">
        <title>Genome analysis provides insights into bioremediation potentialities of Halogeometricum borinquense strain N11.</title>
        <authorList>
            <person name="Najjari A."/>
            <person name="Youssef N."/>
            <person name="Fhoula I."/>
            <person name="Ben Dhia O."/>
            <person name="Mahjoubi M."/>
            <person name="Ouzari H.I."/>
            <person name="Cherif A."/>
        </authorList>
    </citation>
    <scope>NUCLEOTIDE SEQUENCE [LARGE SCALE GENOMIC DNA]</scope>
    <source>
        <strain evidence="3 4">N11</strain>
    </source>
</reference>
<evidence type="ECO:0000313" key="4">
    <source>
        <dbReference type="Proteomes" id="UP000294028"/>
    </source>
</evidence>
<gene>
    <name evidence="3" type="ORF">ELS19_17390</name>
</gene>
<comment type="caution">
    <text evidence="3">The sequence shown here is derived from an EMBL/GenBank/DDBJ whole genome shotgun (WGS) entry which is preliminary data.</text>
</comment>
<evidence type="ECO:0000259" key="2">
    <source>
        <dbReference type="Pfam" id="PF24351"/>
    </source>
</evidence>
<dbReference type="Pfam" id="PF24351">
    <property type="entry name" value="DUF7511"/>
    <property type="match status" value="1"/>
</dbReference>
<dbReference type="Proteomes" id="UP000294028">
    <property type="component" value="Unassembled WGS sequence"/>
</dbReference>
<sequence length="71" mass="7817">MSERATDNEAGQLPTETNAEDSSPVLAAEIVESQDRPAECTIFPPNVSEFELLSTWITAKEGSFVSLRDMR</sequence>
<dbReference type="InterPro" id="IPR055933">
    <property type="entry name" value="DUF7511"/>
</dbReference>
<evidence type="ECO:0000313" key="3">
    <source>
        <dbReference type="EMBL" id="RYJ08326.1"/>
    </source>
</evidence>
<proteinExistence type="predicted"/>
<dbReference type="EMBL" id="RZHH01000003">
    <property type="protein sequence ID" value="RYJ08326.1"/>
    <property type="molecule type" value="Genomic_DNA"/>
</dbReference>
<protein>
    <submittedName>
        <fullName evidence="3">Transcriptional regulator</fullName>
    </submittedName>
</protein>